<keyword evidence="2" id="KW-1185">Reference proteome</keyword>
<dbReference type="EMBL" id="CAJNOR010002844">
    <property type="protein sequence ID" value="CAF1347649.1"/>
    <property type="molecule type" value="Genomic_DNA"/>
</dbReference>
<name>A0A815H8F7_ADIRI</name>
<comment type="caution">
    <text evidence="1">The sequence shown here is derived from an EMBL/GenBank/DDBJ whole genome shotgun (WGS) entry which is preliminary data.</text>
</comment>
<proteinExistence type="predicted"/>
<evidence type="ECO:0000313" key="2">
    <source>
        <dbReference type="Proteomes" id="UP000663828"/>
    </source>
</evidence>
<gene>
    <name evidence="1" type="ORF">XAT740_LOCUS31307</name>
</gene>
<reference evidence="1" key="1">
    <citation type="submission" date="2021-02" db="EMBL/GenBank/DDBJ databases">
        <authorList>
            <person name="Nowell W R."/>
        </authorList>
    </citation>
    <scope>NUCLEOTIDE SEQUENCE</scope>
</reference>
<dbReference type="AlphaFoldDB" id="A0A815H8F7"/>
<accession>A0A815H8F7</accession>
<organism evidence="1 2">
    <name type="scientific">Adineta ricciae</name>
    <name type="common">Rotifer</name>
    <dbReference type="NCBI Taxonomy" id="249248"/>
    <lineage>
        <taxon>Eukaryota</taxon>
        <taxon>Metazoa</taxon>
        <taxon>Spiralia</taxon>
        <taxon>Gnathifera</taxon>
        <taxon>Rotifera</taxon>
        <taxon>Eurotatoria</taxon>
        <taxon>Bdelloidea</taxon>
        <taxon>Adinetida</taxon>
        <taxon>Adinetidae</taxon>
        <taxon>Adineta</taxon>
    </lineage>
</organism>
<dbReference type="Proteomes" id="UP000663828">
    <property type="component" value="Unassembled WGS sequence"/>
</dbReference>
<sequence length="137" mass="15116">MSISPVLGSETWIFYKSFLRVDYYADFFQYAGVVGDYGEARIIVRNSSSGIITGIKDENGTYTTDAQTLNITRGFGGQVVIVLAWTTQLLSVNVIPAEDNIQFDPEIGYGVVFSCLHLLRNVQDSGVQSYSPSLEMP</sequence>
<protein>
    <submittedName>
        <fullName evidence="1">Uncharacterized protein</fullName>
    </submittedName>
</protein>
<evidence type="ECO:0000313" key="1">
    <source>
        <dbReference type="EMBL" id="CAF1347649.1"/>
    </source>
</evidence>